<organism evidence="1 2">
    <name type="scientific">Nitrosopumilus cobalaminigenes</name>
    <dbReference type="NCBI Taxonomy" id="1470066"/>
    <lineage>
        <taxon>Archaea</taxon>
        <taxon>Nitrososphaerota</taxon>
        <taxon>Nitrososphaeria</taxon>
        <taxon>Nitrosopumilales</taxon>
        <taxon>Nitrosopumilaceae</taxon>
        <taxon>Nitrosopumilus</taxon>
    </lineage>
</organism>
<name>A0A7D5LZ76_9ARCH</name>
<dbReference type="GeneID" id="56059282"/>
<reference evidence="1 2" key="1">
    <citation type="submission" date="2018-02" db="EMBL/GenBank/DDBJ databases">
        <title>Complete genome of Nitrosopumilus cobalaminigenes HCA1.</title>
        <authorList>
            <person name="Qin W."/>
            <person name="Zheng Y."/>
            <person name="Stahl D.A."/>
        </authorList>
    </citation>
    <scope>NUCLEOTIDE SEQUENCE [LARGE SCALE GENOMIC DNA]</scope>
    <source>
        <strain evidence="1 2">HCA1</strain>
    </source>
</reference>
<dbReference type="OrthoDB" id="717at2157"/>
<dbReference type="RefSeq" id="WP_179361724.1">
    <property type="nucleotide sequence ID" value="NZ_CP026993.1"/>
</dbReference>
<proteinExistence type="predicted"/>
<sequence length="96" mass="10810">MAKIGEQSFTITFVEDSDYTQGETVTKGVKITTKEMFEVDGNHINKFHTTRVAIVNRFKNEKLREDVNVKQIPLGPVKCISEKSASGKNFFNLVDA</sequence>
<accession>A0A7D5LZ76</accession>
<evidence type="ECO:0000313" key="1">
    <source>
        <dbReference type="EMBL" id="QLH02873.1"/>
    </source>
</evidence>
<protein>
    <submittedName>
        <fullName evidence="1">Uncharacterized protein</fullName>
    </submittedName>
</protein>
<evidence type="ECO:0000313" key="2">
    <source>
        <dbReference type="Proteomes" id="UP000509771"/>
    </source>
</evidence>
<gene>
    <name evidence="1" type="ORF">C5F47_04580</name>
</gene>
<dbReference type="Proteomes" id="UP000509771">
    <property type="component" value="Chromosome"/>
</dbReference>
<keyword evidence="2" id="KW-1185">Reference proteome</keyword>
<dbReference type="EMBL" id="CP026993">
    <property type="protein sequence ID" value="QLH02873.1"/>
    <property type="molecule type" value="Genomic_DNA"/>
</dbReference>
<dbReference type="KEGG" id="ncl:C5F47_04580"/>
<dbReference type="AlphaFoldDB" id="A0A7D5LZ76"/>